<comment type="caution">
    <text evidence="2">The sequence shown here is derived from an EMBL/GenBank/DDBJ whole genome shotgun (WGS) entry which is preliminary data.</text>
</comment>
<reference evidence="2" key="1">
    <citation type="journal article" date="2023" name="Plant J.">
        <title>The genome of the king protea, Protea cynaroides.</title>
        <authorList>
            <person name="Chang J."/>
            <person name="Duong T.A."/>
            <person name="Schoeman C."/>
            <person name="Ma X."/>
            <person name="Roodt D."/>
            <person name="Barker N."/>
            <person name="Li Z."/>
            <person name="Van de Peer Y."/>
            <person name="Mizrachi E."/>
        </authorList>
    </citation>
    <scope>NUCLEOTIDE SEQUENCE</scope>
    <source>
        <tissue evidence="2">Young leaves</tissue>
    </source>
</reference>
<gene>
    <name evidence="2" type="ORF">NE237_015803</name>
</gene>
<organism evidence="2 3">
    <name type="scientific">Protea cynaroides</name>
    <dbReference type="NCBI Taxonomy" id="273540"/>
    <lineage>
        <taxon>Eukaryota</taxon>
        <taxon>Viridiplantae</taxon>
        <taxon>Streptophyta</taxon>
        <taxon>Embryophyta</taxon>
        <taxon>Tracheophyta</taxon>
        <taxon>Spermatophyta</taxon>
        <taxon>Magnoliopsida</taxon>
        <taxon>Proteales</taxon>
        <taxon>Proteaceae</taxon>
        <taxon>Protea</taxon>
    </lineage>
</organism>
<dbReference type="AlphaFoldDB" id="A0A9Q0QRD4"/>
<accession>A0A9Q0QRD4</accession>
<name>A0A9Q0QRD4_9MAGN</name>
<sequence>MFLMGVANGELIGSCSGDSNVELQSSKWKTEISFRGLHLFSIFKKIFQVARWVSKVLSKEELARPLQDARPTHSNSSRSASSEDRSHMEDGCRDAEGNSNGAFGLDDLNANNNGATTLGGDVGGTRVCMAPGAATVAEETLKAKAGWRASNSTLLIVNE</sequence>
<proteinExistence type="predicted"/>
<dbReference type="Proteomes" id="UP001141806">
    <property type="component" value="Unassembled WGS sequence"/>
</dbReference>
<feature type="region of interest" description="Disordered" evidence="1">
    <location>
        <begin position="63"/>
        <end position="96"/>
    </location>
</feature>
<dbReference type="EMBL" id="JAMYWD010000006">
    <property type="protein sequence ID" value="KAJ4969102.1"/>
    <property type="molecule type" value="Genomic_DNA"/>
</dbReference>
<protein>
    <submittedName>
        <fullName evidence="2">Uncharacterized protein</fullName>
    </submittedName>
</protein>
<keyword evidence="3" id="KW-1185">Reference proteome</keyword>
<evidence type="ECO:0000313" key="3">
    <source>
        <dbReference type="Proteomes" id="UP001141806"/>
    </source>
</evidence>
<evidence type="ECO:0000313" key="2">
    <source>
        <dbReference type="EMBL" id="KAJ4969102.1"/>
    </source>
</evidence>
<evidence type="ECO:0000256" key="1">
    <source>
        <dbReference type="SAM" id="MobiDB-lite"/>
    </source>
</evidence>
<feature type="compositionally biased region" description="Basic and acidic residues" evidence="1">
    <location>
        <begin position="81"/>
        <end position="96"/>
    </location>
</feature>